<evidence type="ECO:0000313" key="2">
    <source>
        <dbReference type="EMBL" id="AXI81962.1"/>
    </source>
</evidence>
<reference evidence="6" key="3">
    <citation type="journal article" date="2019" name="Plant Dis.">
        <title>A Novel Genetic Variant of Grapevine leafroll-associated virus-3 (GLRaV-3) from Idaho Grapevines.</title>
        <authorList>
            <person name="Thompson B.D."/>
            <person name="Dahan J."/>
            <person name="Lee J."/>
            <person name="Martin R.R."/>
            <person name="Karasev A.V."/>
        </authorList>
    </citation>
    <scope>NUCLEOTIDE SEQUENCE</scope>
    <source>
        <strain evidence="6">GLRaV3-ID45</strain>
    </source>
</reference>
<evidence type="ECO:0000313" key="4">
    <source>
        <dbReference type="EMBL" id="AXI82105.1"/>
    </source>
</evidence>
<evidence type="ECO:0000313" key="1">
    <source>
        <dbReference type="EMBL" id="AVD53873.1"/>
    </source>
</evidence>
<dbReference type="EMBL" id="MH521117">
    <property type="protein sequence ID" value="AXI82276.1"/>
    <property type="molecule type" value="Genomic_RNA"/>
</dbReference>
<name>A0A2L1FE01_9CLOS</name>
<evidence type="ECO:0000313" key="3">
    <source>
        <dbReference type="EMBL" id="AXI82045.1"/>
    </source>
</evidence>
<accession>A0A2L1FE01</accession>
<evidence type="ECO:0000313" key="5">
    <source>
        <dbReference type="EMBL" id="AXI82276.1"/>
    </source>
</evidence>
<reference evidence="1" key="1">
    <citation type="submission" date="2017-03" db="EMBL/GenBank/DDBJ databases">
        <title>Characterization of Divergent GLRaV-3 Isolates.</title>
        <authorList>
            <person name="Al Rwahnih M."/>
        </authorList>
    </citation>
    <scope>NUCLEOTIDE SEQUENCE</scope>
    <source>
        <strain evidence="1">Rod96</strain>
    </source>
</reference>
<sequence length="179" mass="19695">MDLSFIIVQILSALYNNDVTALYILINAFKNVCDSAGEAAMNNPLAEISLIKAYVNTTATTDLHRTILTESIDSAFAHDQVGCIVDIARNLVKHSENVLEIIKTMELFEVCSGKRGSRRYLKHLSDQCFGKHIMMTQVGLTAIDEADVLRTNYFVSSNGYVANCGLARMLILTLCNGAL</sequence>
<evidence type="ECO:0000313" key="6">
    <source>
        <dbReference type="EMBL" id="AXY96751.1"/>
    </source>
</evidence>
<reference evidence="2" key="2">
    <citation type="submission" date="2018-06" db="EMBL/GenBank/DDBJ databases">
        <title>Characterization of grapevine leafroll-associated virus 3 genetic variants and application towards RT-qPCR assay design.</title>
        <authorList>
            <person name="Al Rwahnih M."/>
            <person name="Diaz-Lara A."/>
        </authorList>
    </citation>
    <scope>NUCLEOTIDE SEQUENCE</scope>
    <source>
        <strain evidence="4">245</strain>
        <strain evidence="2">Cab248</strain>
        <strain evidence="3">Cha246</strain>
        <strain evidence="5">Pin244b</strain>
    </source>
</reference>
<dbReference type="EMBL" id="MH521091">
    <property type="protein sequence ID" value="AXI81962.1"/>
    <property type="molecule type" value="Genomic_RNA"/>
</dbReference>
<protein>
    <submittedName>
        <fullName evidence="6">19.5 kDa protein</fullName>
    </submittedName>
    <submittedName>
        <fullName evidence="1">19.7 kDa protein</fullName>
    </submittedName>
</protein>
<organism evidence="1">
    <name type="scientific">Grapevine leafroll-associated virus 3</name>
    <dbReference type="NCBI Taxonomy" id="55951"/>
    <lineage>
        <taxon>Viruses</taxon>
        <taxon>Riboviria</taxon>
        <taxon>Orthornavirae</taxon>
        <taxon>Kitrinoviricota</taxon>
        <taxon>Alsuviricetes</taxon>
        <taxon>Martellivirales</taxon>
        <taxon>Closteroviridae</taxon>
        <taxon>Ampelovirus</taxon>
        <taxon>Ampelovirus trivitis</taxon>
    </lineage>
</organism>
<dbReference type="EMBL" id="KY707825">
    <property type="protein sequence ID" value="AVD53873.1"/>
    <property type="molecule type" value="Genomic_RNA"/>
</dbReference>
<proteinExistence type="predicted"/>
<gene>
    <name evidence="2" type="primary">ORF10</name>
</gene>
<dbReference type="EMBL" id="MH796136">
    <property type="protein sequence ID" value="AXY96751.1"/>
    <property type="molecule type" value="Genomic_RNA"/>
</dbReference>
<dbReference type="EMBL" id="MH521103">
    <property type="protein sequence ID" value="AXI82105.1"/>
    <property type="molecule type" value="Genomic_RNA"/>
</dbReference>
<dbReference type="EMBL" id="MH521098">
    <property type="protein sequence ID" value="AXI82045.1"/>
    <property type="molecule type" value="Genomic_RNA"/>
</dbReference>